<dbReference type="EMBL" id="CZAI01000008">
    <property type="protein sequence ID" value="CUP84461.1"/>
    <property type="molecule type" value="Genomic_DNA"/>
</dbReference>
<dbReference type="PANTHER" id="PTHR30273:SF2">
    <property type="entry name" value="PROTEIN FECR"/>
    <property type="match status" value="1"/>
</dbReference>
<evidence type="ECO:0000313" key="4">
    <source>
        <dbReference type="EMBL" id="CUQ46192.1"/>
    </source>
</evidence>
<dbReference type="Pfam" id="PF16344">
    <property type="entry name" value="FecR_C"/>
    <property type="match status" value="1"/>
</dbReference>
<feature type="domain" description="FecR protein" evidence="1">
    <location>
        <begin position="90"/>
        <end position="179"/>
    </location>
</feature>
<organism evidence="4 14">
    <name type="scientific">Bacteroides caccae</name>
    <dbReference type="NCBI Taxonomy" id="47678"/>
    <lineage>
        <taxon>Bacteria</taxon>
        <taxon>Pseudomonadati</taxon>
        <taxon>Bacteroidota</taxon>
        <taxon>Bacteroidia</taxon>
        <taxon>Bacteroidales</taxon>
        <taxon>Bacteroidaceae</taxon>
        <taxon>Bacteroides</taxon>
    </lineage>
</organism>
<dbReference type="GeneID" id="75111372"/>
<evidence type="ECO:0000313" key="16">
    <source>
        <dbReference type="Proteomes" id="UP000284205"/>
    </source>
</evidence>
<dbReference type="STRING" id="47678.ERS852494_03209"/>
<evidence type="ECO:0000313" key="15">
    <source>
        <dbReference type="Proteomes" id="UP000283512"/>
    </source>
</evidence>
<dbReference type="GO" id="GO:0016989">
    <property type="term" value="F:sigma factor antagonist activity"/>
    <property type="evidence" value="ECO:0007669"/>
    <property type="project" value="TreeGrafter"/>
</dbReference>
<proteinExistence type="predicted"/>
<dbReference type="Proteomes" id="UP000095657">
    <property type="component" value="Unassembled WGS sequence"/>
</dbReference>
<dbReference type="Pfam" id="PF04773">
    <property type="entry name" value="FecR"/>
    <property type="match status" value="1"/>
</dbReference>
<dbReference type="PANTHER" id="PTHR30273">
    <property type="entry name" value="PERIPLASMIC SIGNAL SENSOR AND SIGMA FACTOR ACTIVATOR FECR-RELATED"/>
    <property type="match status" value="1"/>
</dbReference>
<reference evidence="12" key="4">
    <citation type="submission" date="2022-08" db="EMBL/GenBank/DDBJ databases">
        <title>Genome Sequencing of Bacteroides fragilis Group Isolates with Nanopore Technology.</title>
        <authorList>
            <person name="Tisza M.J."/>
            <person name="Smith D."/>
            <person name="Dekker J.P."/>
        </authorList>
    </citation>
    <scope>NUCLEOTIDE SEQUENCE</scope>
    <source>
        <strain evidence="12">BFG-474</strain>
    </source>
</reference>
<reference evidence="7" key="5">
    <citation type="submission" date="2023-07" db="EMBL/GenBank/DDBJ databases">
        <title>Whole Genome Sequencing of Colonoscopy isolates.</title>
        <authorList>
            <person name="Surve S.V."/>
            <person name="Valls R.A."/>
            <person name="Barrak K.E."/>
            <person name="Gardner T.B."/>
            <person name="O'Toole G.A."/>
        </authorList>
    </citation>
    <scope>NUCLEOTIDE SEQUENCE</scope>
    <source>
        <strain evidence="7">GP0119</strain>
    </source>
</reference>
<evidence type="ECO:0000313" key="19">
    <source>
        <dbReference type="Proteomes" id="UP000475905"/>
    </source>
</evidence>
<dbReference type="Proteomes" id="UP000475905">
    <property type="component" value="Unassembled WGS sequence"/>
</dbReference>
<gene>
    <name evidence="11" type="ORF">DW190_21890</name>
    <name evidence="10" type="ORF">DW794_10095</name>
    <name evidence="8" type="ORF">DWY26_15115</name>
    <name evidence="9" type="ORF">DXA49_10345</name>
    <name evidence="3" type="ORF">ERS852494_03209</name>
    <name evidence="4" type="ORF">ERS852558_03521</name>
    <name evidence="6" type="ORF">F2Y35_17550</name>
    <name evidence="5" type="ORF">F2Y36_20110</name>
    <name evidence="12" type="ORF">NXW23_00745</name>
    <name evidence="7" type="ORF">Q4469_17255</name>
</gene>
<reference evidence="15 16" key="2">
    <citation type="submission" date="2018-08" db="EMBL/GenBank/DDBJ databases">
        <title>A genome reference for cultivated species of the human gut microbiota.</title>
        <authorList>
            <person name="Zou Y."/>
            <person name="Xue W."/>
            <person name="Luo G."/>
        </authorList>
    </citation>
    <scope>NUCLEOTIDE SEQUENCE [LARGE SCALE GENOMIC DNA]</scope>
    <source>
        <strain evidence="8 16">AF24-29LB</strain>
        <strain evidence="11 15">AM16-49B</strain>
        <strain evidence="10 18">AM31-16AC</strain>
        <strain evidence="9 17">OF02-6LB</strain>
    </source>
</reference>
<dbReference type="Proteomes" id="UP000284205">
    <property type="component" value="Unassembled WGS sequence"/>
</dbReference>
<evidence type="ECO:0000313" key="18">
    <source>
        <dbReference type="Proteomes" id="UP000284689"/>
    </source>
</evidence>
<dbReference type="Gene3D" id="3.55.50.30">
    <property type="match status" value="1"/>
</dbReference>
<dbReference type="EMBL" id="JAUONL010000018">
    <property type="protein sequence ID" value="MDO6359400.1"/>
    <property type="molecule type" value="Genomic_DNA"/>
</dbReference>
<name>A0A174WGJ6_9BACE</name>
<evidence type="ECO:0000313" key="3">
    <source>
        <dbReference type="EMBL" id="CUP84461.1"/>
    </source>
</evidence>
<evidence type="ECO:0000259" key="2">
    <source>
        <dbReference type="Pfam" id="PF16344"/>
    </source>
</evidence>
<feature type="domain" description="Protein FecR C-terminal" evidence="2">
    <location>
        <begin position="226"/>
        <end position="295"/>
    </location>
</feature>
<evidence type="ECO:0000313" key="12">
    <source>
        <dbReference type="EMBL" id="UVQ96969.1"/>
    </source>
</evidence>
<accession>A0A174WGJ6</accession>
<dbReference type="EMBL" id="VVYF01000019">
    <property type="protein sequence ID" value="KAA5489019.1"/>
    <property type="molecule type" value="Genomic_DNA"/>
</dbReference>
<evidence type="ECO:0000313" key="13">
    <source>
        <dbReference type="Proteomes" id="UP000095657"/>
    </source>
</evidence>
<dbReference type="InterPro" id="IPR032508">
    <property type="entry name" value="FecR_C"/>
</dbReference>
<reference evidence="13 14" key="1">
    <citation type="submission" date="2015-09" db="EMBL/GenBank/DDBJ databases">
        <authorList>
            <consortium name="Pathogen Informatics"/>
        </authorList>
    </citation>
    <scope>NUCLEOTIDE SEQUENCE [LARGE SCALE GENOMIC DNA]</scope>
    <source>
        <strain evidence="3 13">2789STDY5834880</strain>
        <strain evidence="4 14">2789STDY5834946</strain>
    </source>
</reference>
<dbReference type="EMBL" id="QSJD01000013">
    <property type="protein sequence ID" value="RHD48607.1"/>
    <property type="molecule type" value="Genomic_DNA"/>
</dbReference>
<dbReference type="AlphaFoldDB" id="A0A174WGJ6"/>
<dbReference type="EMBL" id="CZBL01000016">
    <property type="protein sequence ID" value="CUQ46192.1"/>
    <property type="molecule type" value="Genomic_DNA"/>
</dbReference>
<protein>
    <submittedName>
        <fullName evidence="4">Anti-sigma factor</fullName>
    </submittedName>
    <submittedName>
        <fullName evidence="7">FecR domain-containing protein</fullName>
    </submittedName>
    <submittedName>
        <fullName evidence="5">FecR family protein</fullName>
    </submittedName>
</protein>
<dbReference type="EMBL" id="CP103166">
    <property type="protein sequence ID" value="UVQ96969.1"/>
    <property type="molecule type" value="Genomic_DNA"/>
</dbReference>
<dbReference type="EMBL" id="QRKD01000050">
    <property type="protein sequence ID" value="RHH84115.1"/>
    <property type="molecule type" value="Genomic_DNA"/>
</dbReference>
<dbReference type="InterPro" id="IPR006860">
    <property type="entry name" value="FecR"/>
</dbReference>
<dbReference type="EMBL" id="VVYP01000034">
    <property type="protein sequence ID" value="KAA5459146.1"/>
    <property type="molecule type" value="Genomic_DNA"/>
</dbReference>
<dbReference type="Proteomes" id="UP000283512">
    <property type="component" value="Unassembled WGS sequence"/>
</dbReference>
<evidence type="ECO:0000313" key="7">
    <source>
        <dbReference type="EMBL" id="MDO6359400.1"/>
    </source>
</evidence>
<evidence type="ECO:0000259" key="1">
    <source>
        <dbReference type="Pfam" id="PF04773"/>
    </source>
</evidence>
<evidence type="ECO:0000313" key="14">
    <source>
        <dbReference type="Proteomes" id="UP000095725"/>
    </source>
</evidence>
<dbReference type="EMBL" id="QSCS01000014">
    <property type="protein sequence ID" value="RGY25639.1"/>
    <property type="molecule type" value="Genomic_DNA"/>
</dbReference>
<evidence type="ECO:0000313" key="11">
    <source>
        <dbReference type="EMBL" id="RHH84115.1"/>
    </source>
</evidence>
<reference evidence="19 20" key="3">
    <citation type="journal article" date="2019" name="Nat. Med.">
        <title>A library of human gut bacterial isolates paired with longitudinal multiomics data enables mechanistic microbiome research.</title>
        <authorList>
            <person name="Poyet M."/>
            <person name="Groussin M."/>
            <person name="Gibbons S.M."/>
            <person name="Avila-Pacheco J."/>
            <person name="Jiang X."/>
            <person name="Kearney S.M."/>
            <person name="Perrotta A.R."/>
            <person name="Berdy B."/>
            <person name="Zhao S."/>
            <person name="Lieberman T.D."/>
            <person name="Swanson P.K."/>
            <person name="Smith M."/>
            <person name="Roesemann S."/>
            <person name="Alexander J.E."/>
            <person name="Rich S.A."/>
            <person name="Livny J."/>
            <person name="Vlamakis H."/>
            <person name="Clish C."/>
            <person name="Bullock K."/>
            <person name="Deik A."/>
            <person name="Scott J."/>
            <person name="Pierce K.A."/>
            <person name="Xavier R.J."/>
            <person name="Alm E.J."/>
        </authorList>
    </citation>
    <scope>NUCLEOTIDE SEQUENCE [LARGE SCALE GENOMIC DNA]</scope>
    <source>
        <strain evidence="6 20">BIOML-A21</strain>
        <strain evidence="5 19">BIOML-A31</strain>
    </source>
</reference>
<sequence>MKEDYNIKDPKVDDLINRLRFKLPEYDTISNYKRLQERINTPVISLSKNISPAWKWFSIAASFALLVVSAFHFIDLSRPELVWYEVAAVPDAKTKIVLPDSSTVWLNANARLVYPRSFEDVNRKVSISGEAFFQVRKDKNHPFIVDIGKLQVEVLGTSFNVMTDTYNDEIRISLLEGKVALYEKGQSSKSAKILMPNQEAKYSPSNGEIMISPIRMDNVMSWITGKFSFEDNTLAEIGEELERAFHVKIHIENEAIRKKTFNATFEDKETLDEILSILQISAKYKMEKKRGEIYIY</sequence>
<evidence type="ECO:0000313" key="5">
    <source>
        <dbReference type="EMBL" id="KAA5459146.1"/>
    </source>
</evidence>
<dbReference type="Proteomes" id="UP001060260">
    <property type="component" value="Chromosome"/>
</dbReference>
<dbReference type="KEGG" id="bcac:CGC64_00985"/>
<dbReference type="RefSeq" id="WP_005678220.1">
    <property type="nucleotide sequence ID" value="NZ_CABMOQ010000021.1"/>
</dbReference>
<dbReference type="Proteomes" id="UP001170023">
    <property type="component" value="Unassembled WGS sequence"/>
</dbReference>
<dbReference type="InterPro" id="IPR012373">
    <property type="entry name" value="Ferrdict_sens_TM"/>
</dbReference>
<evidence type="ECO:0000313" key="9">
    <source>
        <dbReference type="EMBL" id="RGY25639.1"/>
    </source>
</evidence>
<evidence type="ECO:0000313" key="17">
    <source>
        <dbReference type="Proteomes" id="UP000284431"/>
    </source>
</evidence>
<evidence type="ECO:0000313" key="10">
    <source>
        <dbReference type="EMBL" id="RHD48607.1"/>
    </source>
</evidence>
<dbReference type="EMBL" id="QRUO01000015">
    <property type="protein sequence ID" value="RGR68837.1"/>
    <property type="molecule type" value="Genomic_DNA"/>
</dbReference>
<dbReference type="Proteomes" id="UP000284431">
    <property type="component" value="Unassembled WGS sequence"/>
</dbReference>
<dbReference type="Proteomes" id="UP000095725">
    <property type="component" value="Unassembled WGS sequence"/>
</dbReference>
<evidence type="ECO:0000313" key="20">
    <source>
        <dbReference type="Proteomes" id="UP000491168"/>
    </source>
</evidence>
<evidence type="ECO:0000313" key="6">
    <source>
        <dbReference type="EMBL" id="KAA5489019.1"/>
    </source>
</evidence>
<evidence type="ECO:0000313" key="8">
    <source>
        <dbReference type="EMBL" id="RGR68837.1"/>
    </source>
</evidence>
<dbReference type="Proteomes" id="UP000284689">
    <property type="component" value="Unassembled WGS sequence"/>
</dbReference>
<dbReference type="PIRSF" id="PIRSF018266">
    <property type="entry name" value="FecR"/>
    <property type="match status" value="1"/>
</dbReference>
<dbReference type="Gene3D" id="2.60.120.1440">
    <property type="match status" value="1"/>
</dbReference>
<dbReference type="Proteomes" id="UP000491168">
    <property type="component" value="Unassembled WGS sequence"/>
</dbReference>